<evidence type="ECO:0000256" key="3">
    <source>
        <dbReference type="ARBA" id="ARBA00022448"/>
    </source>
</evidence>
<feature type="transmembrane region" description="Helical" evidence="9">
    <location>
        <begin position="194"/>
        <end position="224"/>
    </location>
</feature>
<protein>
    <submittedName>
        <fullName evidence="10">AI-2E family transporter</fullName>
    </submittedName>
</protein>
<evidence type="ECO:0000256" key="8">
    <source>
        <dbReference type="SAM" id="MobiDB-lite"/>
    </source>
</evidence>
<organism evidence="10 11">
    <name type="scientific">Williamsia phyllosphaerae</name>
    <dbReference type="NCBI Taxonomy" id="885042"/>
    <lineage>
        <taxon>Bacteria</taxon>
        <taxon>Bacillati</taxon>
        <taxon>Actinomycetota</taxon>
        <taxon>Actinomycetes</taxon>
        <taxon>Mycobacteriales</taxon>
        <taxon>Nocardiaceae</taxon>
        <taxon>Williamsia</taxon>
    </lineage>
</organism>
<dbReference type="PANTHER" id="PTHR21716:SF53">
    <property type="entry name" value="PERMEASE PERM-RELATED"/>
    <property type="match status" value="1"/>
</dbReference>
<dbReference type="PANTHER" id="PTHR21716">
    <property type="entry name" value="TRANSMEMBRANE PROTEIN"/>
    <property type="match status" value="1"/>
</dbReference>
<comment type="similarity">
    <text evidence="2">Belongs to the autoinducer-2 exporter (AI-2E) (TC 2.A.86) family.</text>
</comment>
<evidence type="ECO:0000256" key="6">
    <source>
        <dbReference type="ARBA" id="ARBA00022989"/>
    </source>
</evidence>
<evidence type="ECO:0000256" key="1">
    <source>
        <dbReference type="ARBA" id="ARBA00004651"/>
    </source>
</evidence>
<evidence type="ECO:0000313" key="11">
    <source>
        <dbReference type="Proteomes" id="UP000632454"/>
    </source>
</evidence>
<evidence type="ECO:0000256" key="7">
    <source>
        <dbReference type="ARBA" id="ARBA00023136"/>
    </source>
</evidence>
<feature type="transmembrane region" description="Helical" evidence="9">
    <location>
        <begin position="300"/>
        <end position="327"/>
    </location>
</feature>
<keyword evidence="3" id="KW-0813">Transport</keyword>
<keyword evidence="6 9" id="KW-1133">Transmembrane helix</keyword>
<evidence type="ECO:0000256" key="2">
    <source>
        <dbReference type="ARBA" id="ARBA00009773"/>
    </source>
</evidence>
<evidence type="ECO:0000256" key="9">
    <source>
        <dbReference type="SAM" id="Phobius"/>
    </source>
</evidence>
<feature type="transmembrane region" description="Helical" evidence="9">
    <location>
        <begin position="61"/>
        <end position="86"/>
    </location>
</feature>
<gene>
    <name evidence="10" type="ORF">GCM10007298_07670</name>
</gene>
<reference evidence="11" key="1">
    <citation type="journal article" date="2019" name="Int. J. Syst. Evol. Microbiol.">
        <title>The Global Catalogue of Microorganisms (GCM) 10K type strain sequencing project: providing services to taxonomists for standard genome sequencing and annotation.</title>
        <authorList>
            <consortium name="The Broad Institute Genomics Platform"/>
            <consortium name="The Broad Institute Genome Sequencing Center for Infectious Disease"/>
            <person name="Wu L."/>
            <person name="Ma J."/>
        </authorList>
    </citation>
    <scope>NUCLEOTIDE SEQUENCE [LARGE SCALE GENOMIC DNA]</scope>
    <source>
        <strain evidence="11">CCM 7855</strain>
    </source>
</reference>
<dbReference type="Proteomes" id="UP000632454">
    <property type="component" value="Unassembled WGS sequence"/>
</dbReference>
<evidence type="ECO:0000313" key="10">
    <source>
        <dbReference type="EMBL" id="GGF14141.1"/>
    </source>
</evidence>
<evidence type="ECO:0000256" key="4">
    <source>
        <dbReference type="ARBA" id="ARBA00022475"/>
    </source>
</evidence>
<proteinExistence type="inferred from homology"/>
<feature type="transmembrane region" description="Helical" evidence="9">
    <location>
        <begin position="151"/>
        <end position="173"/>
    </location>
</feature>
<keyword evidence="11" id="KW-1185">Reference proteome</keyword>
<dbReference type="Pfam" id="PF01594">
    <property type="entry name" value="AI-2E_transport"/>
    <property type="match status" value="1"/>
</dbReference>
<feature type="region of interest" description="Disordered" evidence="8">
    <location>
        <begin position="356"/>
        <end position="401"/>
    </location>
</feature>
<evidence type="ECO:0000256" key="5">
    <source>
        <dbReference type="ARBA" id="ARBA00022692"/>
    </source>
</evidence>
<feature type="transmembrane region" description="Helical" evidence="9">
    <location>
        <begin position="230"/>
        <end position="256"/>
    </location>
</feature>
<feature type="transmembrane region" description="Helical" evidence="9">
    <location>
        <begin position="7"/>
        <end position="25"/>
    </location>
</feature>
<feature type="transmembrane region" description="Helical" evidence="9">
    <location>
        <begin position="263"/>
        <end position="280"/>
    </location>
</feature>
<comment type="subcellular location">
    <subcellularLocation>
        <location evidence="1">Cell membrane</location>
        <topology evidence="1">Multi-pass membrane protein</topology>
    </subcellularLocation>
</comment>
<keyword evidence="7 9" id="KW-0472">Membrane</keyword>
<comment type="caution">
    <text evidence="10">The sequence shown here is derived from an EMBL/GenBank/DDBJ whole genome shotgun (WGS) entry which is preliminary data.</text>
</comment>
<feature type="transmembrane region" description="Helical" evidence="9">
    <location>
        <begin position="31"/>
        <end position="49"/>
    </location>
</feature>
<feature type="compositionally biased region" description="Acidic residues" evidence="8">
    <location>
        <begin position="378"/>
        <end position="392"/>
    </location>
</feature>
<dbReference type="EMBL" id="BMCS01000001">
    <property type="protein sequence ID" value="GGF14141.1"/>
    <property type="molecule type" value="Genomic_DNA"/>
</dbReference>
<sequence length="401" mass="41660">MRAAAEWSWRLIVVAVAIFLVAALANRFEEVIVPVALAVLGTAFLIPLVDWLDRHGLNRGVAVAFTLIVFLGAVGGILTFVVQQFIDGLPDLSTQATQSVDSVKDWLVNGPPGLKQAQIDRVGDDIIAMIQRNQDKITSGAIATAGVVTKIATAGVLLLFLMIFFLFGGGHVWEFTTRLIPSGSRPKVLEAGRAGFGTLVGYVRATVAVALVDAIGIGTGLAILQVPLALPLASLVFIGAFVPIVGALVTGGLAVLVTLVTKGWIAAVIALAVVVAVMQIESHVLQPFLLGRSVRLHPVAVVLGIAAGIVSAGIIGGLLAVPLIAFLNTAVRSMYTQTAQAAESADDEVQVGIYAAKADPPTWDSSDAPGLNGPPETPDGDGTDDPDPDDPEQPTRPDTSD</sequence>
<accession>A0ABQ1UA13</accession>
<name>A0ABQ1UA13_9NOCA</name>
<keyword evidence="4" id="KW-1003">Cell membrane</keyword>
<keyword evidence="5 9" id="KW-0812">Transmembrane</keyword>
<dbReference type="InterPro" id="IPR002549">
    <property type="entry name" value="AI-2E-like"/>
</dbReference>